<dbReference type="STRING" id="32024.GCA_000788295_01563"/>
<dbReference type="Pfam" id="PF01300">
    <property type="entry name" value="Sua5_yciO_yrdC"/>
    <property type="match status" value="1"/>
</dbReference>
<dbReference type="EMBL" id="UFVD01000001">
    <property type="protein sequence ID" value="SUX11191.1"/>
    <property type="molecule type" value="Genomic_DNA"/>
</dbReference>
<dbReference type="SUPFAM" id="SSF55821">
    <property type="entry name" value="YrdC/RibB"/>
    <property type="match status" value="1"/>
</dbReference>
<proteinExistence type="predicted"/>
<dbReference type="AlphaFoldDB" id="A0A381DL37"/>
<sequence length="140" mass="16342">MIYLAQTDTTAGFLSKDLKELNKIKNRNENQPCLITVSKLKELNKLTRIPDKFKNLVRKSQKTTFLYPNKKAIRVVKNCPHSKFLDEHGWMYSTSANLHGEKFDLNYAKSVCDIVVDDKFFEDLPSKIYRISNTNIKKIR</sequence>
<feature type="domain" description="YrdC-like" evidence="1">
    <location>
        <begin position="17"/>
        <end position="139"/>
    </location>
</feature>
<dbReference type="GeneID" id="93090054"/>
<accession>A0A381DL37</accession>
<gene>
    <name evidence="2" type="ORF">NCTC12475_01406</name>
</gene>
<keyword evidence="3" id="KW-1185">Reference proteome</keyword>
<reference evidence="2 3" key="1">
    <citation type="submission" date="2018-06" db="EMBL/GenBank/DDBJ databases">
        <authorList>
            <consortium name="Pathogen Informatics"/>
            <person name="Doyle S."/>
        </authorList>
    </citation>
    <scope>NUCLEOTIDE SEQUENCE [LARGE SCALE GENOMIC DNA]</scope>
    <source>
        <strain evidence="2 3">NCTC12475</strain>
    </source>
</reference>
<organism evidence="2 3">
    <name type="scientific">Campylobacter sputorum subsp. sputorum</name>
    <dbReference type="NCBI Taxonomy" id="32024"/>
    <lineage>
        <taxon>Bacteria</taxon>
        <taxon>Pseudomonadati</taxon>
        <taxon>Campylobacterota</taxon>
        <taxon>Epsilonproteobacteria</taxon>
        <taxon>Campylobacterales</taxon>
        <taxon>Campylobacteraceae</taxon>
        <taxon>Campylobacter</taxon>
    </lineage>
</organism>
<dbReference type="OrthoDB" id="5339525at2"/>
<dbReference type="GO" id="GO:0003725">
    <property type="term" value="F:double-stranded RNA binding"/>
    <property type="evidence" value="ECO:0007669"/>
    <property type="project" value="InterPro"/>
</dbReference>
<protein>
    <submittedName>
        <fullName evidence="2">Sua5 YciO YrdC YwlC family protein</fullName>
    </submittedName>
</protein>
<dbReference type="RefSeq" id="WP_089181952.1">
    <property type="nucleotide sequence ID" value="NZ_CP043427.1"/>
</dbReference>
<evidence type="ECO:0000313" key="3">
    <source>
        <dbReference type="Proteomes" id="UP000254920"/>
    </source>
</evidence>
<dbReference type="InterPro" id="IPR017945">
    <property type="entry name" value="DHBP_synth_RibB-like_a/b_dom"/>
</dbReference>
<evidence type="ECO:0000313" key="2">
    <source>
        <dbReference type="EMBL" id="SUX11191.1"/>
    </source>
</evidence>
<dbReference type="Gene3D" id="3.90.870.10">
    <property type="entry name" value="DHBP synthase"/>
    <property type="match status" value="1"/>
</dbReference>
<name>A0A381DL37_9BACT</name>
<dbReference type="Proteomes" id="UP000254920">
    <property type="component" value="Unassembled WGS sequence"/>
</dbReference>
<dbReference type="InterPro" id="IPR006070">
    <property type="entry name" value="Sua5-like_dom"/>
</dbReference>
<evidence type="ECO:0000259" key="1">
    <source>
        <dbReference type="Pfam" id="PF01300"/>
    </source>
</evidence>